<dbReference type="Proteomes" id="UP000603141">
    <property type="component" value="Unassembled WGS sequence"/>
</dbReference>
<organism evidence="2 3">
    <name type="scientific">Luteolibacter pohnpeiensis</name>
    <dbReference type="NCBI Taxonomy" id="454153"/>
    <lineage>
        <taxon>Bacteria</taxon>
        <taxon>Pseudomonadati</taxon>
        <taxon>Verrucomicrobiota</taxon>
        <taxon>Verrucomicrobiia</taxon>
        <taxon>Verrucomicrobiales</taxon>
        <taxon>Verrucomicrobiaceae</taxon>
        <taxon>Luteolibacter</taxon>
    </lineage>
</organism>
<reference evidence="2" key="1">
    <citation type="submission" date="2021-01" db="EMBL/GenBank/DDBJ databases">
        <title>Modified the classification status of verrucomicrobia.</title>
        <authorList>
            <person name="Feng X."/>
        </authorList>
    </citation>
    <scope>NUCLEOTIDE SEQUENCE</scope>
    <source>
        <strain evidence="2">KCTC 22041</strain>
    </source>
</reference>
<evidence type="ECO:0000313" key="3">
    <source>
        <dbReference type="Proteomes" id="UP000603141"/>
    </source>
</evidence>
<evidence type="ECO:0000256" key="1">
    <source>
        <dbReference type="SAM" id="MobiDB-lite"/>
    </source>
</evidence>
<dbReference type="PRINTS" id="PR01217">
    <property type="entry name" value="PRICHEXTENSN"/>
</dbReference>
<protein>
    <submittedName>
        <fullName evidence="2">Uncharacterized protein</fullName>
    </submittedName>
</protein>
<feature type="compositionally biased region" description="Pro residues" evidence="1">
    <location>
        <begin position="49"/>
        <end position="86"/>
    </location>
</feature>
<comment type="caution">
    <text evidence="2">The sequence shown here is derived from an EMBL/GenBank/DDBJ whole genome shotgun (WGS) entry which is preliminary data.</text>
</comment>
<dbReference type="AlphaFoldDB" id="A0A934S9H4"/>
<evidence type="ECO:0000313" key="2">
    <source>
        <dbReference type="EMBL" id="MBK1883830.1"/>
    </source>
</evidence>
<proteinExistence type="predicted"/>
<sequence>MKVLFSIVCVAVAAVLGYIAEPSLRRDLDRFFEIPSADSDQAETSTKPQPTPAPAKPQPEPKPPVPKVTPEPAPEPEPVEPTPPTEVTPALEPEPSDHSTNPEPEPQKEPEPPAPEPTEETTNETEDTAAADGDAVIKIMQDSIRNGDIKEFKSDQVVEWKASGKETIDGENFDTGLVSYKAETIFGVKAIQAKALIKNGEVARWIWPKSGMEIH</sequence>
<keyword evidence="3" id="KW-1185">Reference proteome</keyword>
<feature type="region of interest" description="Disordered" evidence="1">
    <location>
        <begin position="35"/>
        <end position="133"/>
    </location>
</feature>
<gene>
    <name evidence="2" type="ORF">JIN85_15540</name>
</gene>
<feature type="compositionally biased region" description="Acidic residues" evidence="1">
    <location>
        <begin position="117"/>
        <end position="129"/>
    </location>
</feature>
<dbReference type="RefSeq" id="WP_200272382.1">
    <property type="nucleotide sequence ID" value="NZ_JAENIJ010000028.1"/>
</dbReference>
<name>A0A934S9H4_9BACT</name>
<dbReference type="EMBL" id="JAENIJ010000028">
    <property type="protein sequence ID" value="MBK1883830.1"/>
    <property type="molecule type" value="Genomic_DNA"/>
</dbReference>
<accession>A0A934S9H4</accession>